<dbReference type="PANTHER" id="PTHR22306:SF2">
    <property type="entry name" value="CHROMOSOME 7 OPEN READING FRAME 50"/>
    <property type="match status" value="1"/>
</dbReference>
<dbReference type="AlphaFoldDB" id="A0AAV2GXZ8"/>
<dbReference type="InterPro" id="IPR019327">
    <property type="entry name" value="WKF"/>
</dbReference>
<reference evidence="3 4" key="1">
    <citation type="submission" date="2024-04" db="EMBL/GenBank/DDBJ databases">
        <authorList>
            <consortium name="Genoscope - CEA"/>
            <person name="William W."/>
        </authorList>
    </citation>
    <scope>NUCLEOTIDE SEQUENCE [LARGE SCALE GENOMIC DNA]</scope>
</reference>
<feature type="compositionally biased region" description="Basic and acidic residues" evidence="1">
    <location>
        <begin position="1"/>
        <end position="16"/>
    </location>
</feature>
<dbReference type="Proteomes" id="UP001497497">
    <property type="component" value="Unassembled WGS sequence"/>
</dbReference>
<evidence type="ECO:0000259" key="2">
    <source>
        <dbReference type="Pfam" id="PF10180"/>
    </source>
</evidence>
<feature type="compositionally biased region" description="Polar residues" evidence="1">
    <location>
        <begin position="161"/>
        <end position="170"/>
    </location>
</feature>
<dbReference type="PANTHER" id="PTHR22306">
    <property type="entry name" value="CHROMOSOME 7 OPEN READING FRAME 50"/>
    <property type="match status" value="1"/>
</dbReference>
<dbReference type="EMBL" id="CAXITT010000004">
    <property type="protein sequence ID" value="CAL1526314.1"/>
    <property type="molecule type" value="Genomic_DNA"/>
</dbReference>
<feature type="region of interest" description="Disordered" evidence="1">
    <location>
        <begin position="1"/>
        <end position="197"/>
    </location>
</feature>
<feature type="compositionally biased region" description="Basic and acidic residues" evidence="1">
    <location>
        <begin position="94"/>
        <end position="128"/>
    </location>
</feature>
<proteinExistence type="predicted"/>
<feature type="compositionally biased region" description="Basic residues" evidence="1">
    <location>
        <begin position="235"/>
        <end position="244"/>
    </location>
</feature>
<evidence type="ECO:0000256" key="1">
    <source>
        <dbReference type="SAM" id="MobiDB-lite"/>
    </source>
</evidence>
<protein>
    <recommendedName>
        <fullName evidence="2">WKF domain-containing protein</fullName>
    </recommendedName>
</protein>
<keyword evidence="4" id="KW-1185">Reference proteome</keyword>
<evidence type="ECO:0000313" key="3">
    <source>
        <dbReference type="EMBL" id="CAL1526314.1"/>
    </source>
</evidence>
<dbReference type="Pfam" id="PF10180">
    <property type="entry name" value="WKF"/>
    <property type="match status" value="1"/>
</dbReference>
<feature type="domain" description="WKF" evidence="2">
    <location>
        <begin position="266"/>
        <end position="328"/>
    </location>
</feature>
<accession>A0AAV2GXZ8</accession>
<sequence length="353" mass="40221">MVKEAKKREHATKDRLSNVNDVSVIDNENETNHIETSSSSKKKKGRKEKSLNNSEHEDGTEESLPNTNMGLSQADPAINNSGSDERKKKKKKKKDNDKEVEAQQIESKEMWKAAKKLTKQEHAIKDRLSNVIDVSIDDIQINTSEISSSNKKKKRRKDKSLNVSENGDVTQENEDVTQESLPKKKRKKNEKLSSEDSSLGFVDVDILKQAGTNMGLPMADQTEADSVTNNSGGDKKKKKKKGKDKKIEAQQADTTSGKSRNEKVLDYLRLWSSNRKAWKFNKMFQVNLLHIMYDKSLVSEEDFEVVLQYLEGLRGKAKDKTREEAEKVLKDEKPDTETADREERARQILQILN</sequence>
<feature type="region of interest" description="Disordered" evidence="1">
    <location>
        <begin position="320"/>
        <end position="343"/>
    </location>
</feature>
<feature type="compositionally biased region" description="Basic and acidic residues" evidence="1">
    <location>
        <begin position="48"/>
        <end position="57"/>
    </location>
</feature>
<feature type="region of interest" description="Disordered" evidence="1">
    <location>
        <begin position="216"/>
        <end position="259"/>
    </location>
</feature>
<comment type="caution">
    <text evidence="3">The sequence shown here is derived from an EMBL/GenBank/DDBJ whole genome shotgun (WGS) entry which is preliminary data.</text>
</comment>
<gene>
    <name evidence="3" type="ORF">GSLYS_00000491001</name>
</gene>
<name>A0AAV2GXZ8_LYMST</name>
<organism evidence="3 4">
    <name type="scientific">Lymnaea stagnalis</name>
    <name type="common">Great pond snail</name>
    <name type="synonym">Helix stagnalis</name>
    <dbReference type="NCBI Taxonomy" id="6523"/>
    <lineage>
        <taxon>Eukaryota</taxon>
        <taxon>Metazoa</taxon>
        <taxon>Spiralia</taxon>
        <taxon>Lophotrochozoa</taxon>
        <taxon>Mollusca</taxon>
        <taxon>Gastropoda</taxon>
        <taxon>Heterobranchia</taxon>
        <taxon>Euthyneura</taxon>
        <taxon>Panpulmonata</taxon>
        <taxon>Hygrophila</taxon>
        <taxon>Lymnaeoidea</taxon>
        <taxon>Lymnaeidae</taxon>
        <taxon>Lymnaea</taxon>
    </lineage>
</organism>
<evidence type="ECO:0000313" key="4">
    <source>
        <dbReference type="Proteomes" id="UP001497497"/>
    </source>
</evidence>